<gene>
    <name evidence="1" type="ORF">GE061_001397</name>
</gene>
<sequence length="831" mass="94048">MTTTADTSVAICGGCNTRIESTESVSQNLSETEIISESPKSPAKCTLPFKDEDNDVVKHLKRCKTVKCALDLRSKLSELLQSLPIGSIATDIVNQVIGSRVCKAYLLGDMCSTEPCLLPHIVALNFDIPDYTLPTLVNTFISWYFGQSSLMNFKTLLHLLSVVSHDFGEDLLISILRFSPALLRVAPKFRRPLGIKLIEKIVHLMNFTKTDAVRTILIFIVSPDSNEADINEALFGLGALEREMTNLFDSISCIWHINPEYSFPPNVLFAMFKECLFQMPSDFKDTKDKIIDEILKCPRSEVRKNFFIVERILLKYFAMNSFAAHKVRSAVIYGIDPENDSCRAQHYQTSKVKSTGPICYLWDSLDLNDLRKKTAQLELGKMLLEVEEDETPIVMASELEIEELVDDFVGDNLALLQWQPHIATSTIVHRIENHLIRGEYKLAHSIIFGLDEESPILEVIGELHDVLVRLGSKLPLAIYECLMRKPRGNIYELEPRFAMIREKFVVTVNSVMMTFYSERDFKSALKVLVVLEMCGVDSIHFLPEGVSLEAYAIACSEVHLECKGFTEAVEILIRVDCFKSLKYNWESPLQNCLALERLVLKLMENLLVKKKPGIALDLFWAVFSEQEDLFHPIDISKYCEFVLSHTFKAGHNSADGAFLYISICRVFTPGLELSPTTLRSMLVELVRTKAPEAVLLRILKTCIRLNVYSEFTPGSITLGTNLLLEEMVLYLLRRFRAQAKWSFSQLCEVHLVETPNPGRTKYPFLEELRTESTTVVSATSRFQEALKRLLGPIYDTIELSYPSPGEIVIPKDALKVIVGTLQSRNKCNTSN</sequence>
<proteinExistence type="predicted"/>
<accession>A0A8S9Y895</accession>
<dbReference type="Proteomes" id="UP000466442">
    <property type="component" value="Linkage Group LG1"/>
</dbReference>
<protein>
    <submittedName>
        <fullName evidence="1">Uncharacterized protein</fullName>
    </submittedName>
</protein>
<dbReference type="AlphaFoldDB" id="A0A8S9Y895"/>
<name>A0A8S9Y895_APOLU</name>
<organism evidence="1 2">
    <name type="scientific">Apolygus lucorum</name>
    <name type="common">Small green plant bug</name>
    <name type="synonym">Lygocoris lucorum</name>
    <dbReference type="NCBI Taxonomy" id="248454"/>
    <lineage>
        <taxon>Eukaryota</taxon>
        <taxon>Metazoa</taxon>
        <taxon>Ecdysozoa</taxon>
        <taxon>Arthropoda</taxon>
        <taxon>Hexapoda</taxon>
        <taxon>Insecta</taxon>
        <taxon>Pterygota</taxon>
        <taxon>Neoptera</taxon>
        <taxon>Paraneoptera</taxon>
        <taxon>Hemiptera</taxon>
        <taxon>Heteroptera</taxon>
        <taxon>Panheteroptera</taxon>
        <taxon>Cimicomorpha</taxon>
        <taxon>Miridae</taxon>
        <taxon>Mirini</taxon>
        <taxon>Apolygus</taxon>
    </lineage>
</organism>
<comment type="caution">
    <text evidence="1">The sequence shown here is derived from an EMBL/GenBank/DDBJ whole genome shotgun (WGS) entry which is preliminary data.</text>
</comment>
<evidence type="ECO:0000313" key="2">
    <source>
        <dbReference type="Proteomes" id="UP000466442"/>
    </source>
</evidence>
<dbReference type="EMBL" id="WIXP02000001">
    <property type="protein sequence ID" value="KAF6217044.1"/>
    <property type="molecule type" value="Genomic_DNA"/>
</dbReference>
<evidence type="ECO:0000313" key="1">
    <source>
        <dbReference type="EMBL" id="KAF6217044.1"/>
    </source>
</evidence>
<reference evidence="1" key="1">
    <citation type="journal article" date="2021" name="Mol. Ecol. Resour.">
        <title>Apolygus lucorum genome provides insights into omnivorousness and mesophyll feeding.</title>
        <authorList>
            <person name="Liu Y."/>
            <person name="Liu H."/>
            <person name="Wang H."/>
            <person name="Huang T."/>
            <person name="Liu B."/>
            <person name="Yang B."/>
            <person name="Yin L."/>
            <person name="Li B."/>
            <person name="Zhang Y."/>
            <person name="Zhang S."/>
            <person name="Jiang F."/>
            <person name="Zhang X."/>
            <person name="Ren Y."/>
            <person name="Wang B."/>
            <person name="Wang S."/>
            <person name="Lu Y."/>
            <person name="Wu K."/>
            <person name="Fan W."/>
            <person name="Wang G."/>
        </authorList>
    </citation>
    <scope>NUCLEOTIDE SEQUENCE</scope>
    <source>
        <strain evidence="1">12Hb</strain>
    </source>
</reference>
<keyword evidence="2" id="KW-1185">Reference proteome</keyword>